<evidence type="ECO:0000313" key="2">
    <source>
        <dbReference type="EMBL" id="SVC36877.1"/>
    </source>
</evidence>
<accession>A0A382LNQ3</accession>
<feature type="region of interest" description="Disordered" evidence="1">
    <location>
        <begin position="1"/>
        <end position="27"/>
    </location>
</feature>
<evidence type="ECO:0000256" key="1">
    <source>
        <dbReference type="SAM" id="MobiDB-lite"/>
    </source>
</evidence>
<protein>
    <submittedName>
        <fullName evidence="2">Uncharacterized protein</fullName>
    </submittedName>
</protein>
<reference evidence="2" key="1">
    <citation type="submission" date="2018-05" db="EMBL/GenBank/DDBJ databases">
        <authorList>
            <person name="Lanie J.A."/>
            <person name="Ng W.-L."/>
            <person name="Kazmierczak K.M."/>
            <person name="Andrzejewski T.M."/>
            <person name="Davidsen T.M."/>
            <person name="Wayne K.J."/>
            <person name="Tettelin H."/>
            <person name="Glass J.I."/>
            <person name="Rusch D."/>
            <person name="Podicherti R."/>
            <person name="Tsui H.-C.T."/>
            <person name="Winkler M.E."/>
        </authorList>
    </citation>
    <scope>NUCLEOTIDE SEQUENCE</scope>
</reference>
<gene>
    <name evidence="2" type="ORF">METZ01_LOCUS289731</name>
</gene>
<sequence>MAVTKRPSTPPTDPSLATDADVYHAYR</sequence>
<organism evidence="2">
    <name type="scientific">marine metagenome</name>
    <dbReference type="NCBI Taxonomy" id="408172"/>
    <lineage>
        <taxon>unclassified sequences</taxon>
        <taxon>metagenomes</taxon>
        <taxon>ecological metagenomes</taxon>
    </lineage>
</organism>
<feature type="non-terminal residue" evidence="2">
    <location>
        <position position="27"/>
    </location>
</feature>
<proteinExistence type="predicted"/>
<dbReference type="EMBL" id="UINC01087479">
    <property type="protein sequence ID" value="SVC36877.1"/>
    <property type="molecule type" value="Genomic_DNA"/>
</dbReference>
<dbReference type="AlphaFoldDB" id="A0A382LNQ3"/>
<name>A0A382LNQ3_9ZZZZ</name>